<dbReference type="Pfam" id="PF13414">
    <property type="entry name" value="TPR_11"/>
    <property type="match status" value="1"/>
</dbReference>
<evidence type="ECO:0000256" key="2">
    <source>
        <dbReference type="ARBA" id="ARBA00022803"/>
    </source>
</evidence>
<feature type="repeat" description="TPR" evidence="3">
    <location>
        <begin position="258"/>
        <end position="291"/>
    </location>
</feature>
<name>A0A956NCJ1_UNCEI</name>
<evidence type="ECO:0000256" key="1">
    <source>
        <dbReference type="ARBA" id="ARBA00022737"/>
    </source>
</evidence>
<dbReference type="AlphaFoldDB" id="A0A956NCJ1"/>
<keyword evidence="2 3" id="KW-0802">TPR repeat</keyword>
<keyword evidence="4" id="KW-0812">Transmembrane</keyword>
<dbReference type="Pfam" id="PF13374">
    <property type="entry name" value="TPR_10"/>
    <property type="match status" value="1"/>
</dbReference>
<keyword evidence="1" id="KW-0677">Repeat</keyword>
<dbReference type="SUPFAM" id="SSF48452">
    <property type="entry name" value="TPR-like"/>
    <property type="match status" value="1"/>
</dbReference>
<sequence length="428" mass="47045">TGYDHDFFRREFLEAKNTKSLWVPLTGPHGLLSIEHWRDLLNLGLLSLPVPLALVAIRARTILEGARLRLVQFLLVHAASVGVFLLLIDRKLGGARDWDLFAAHGFGIVLLAVWAIGDAVGGREGAGSRGVVPALARVALPAAFLLSVPWFLLLHLESASIARFTDIAAGFPAFPRAYAYEELGKYYRNHREVDLALEMYEHCVETFPGNGRFHVLLGSMYIQKAAIAQDETEKLSYLTQAEAAYREGARLQGSNPAPGTYVNLARSLALQDRWEEAVDAYGRASELNPSDADIWEDLGHALLRVRRLEDAIGAYSNAIALNPAQQVRRQLGAAYLGLGRFDEAEAVFRDGLRLGEEPKQLRYGIGASLVGRAERAIQRGEVPNLEGLAEAEQMLRSVVTTDPSDKEAAALYQRLRQLSSNQLPASGQ</sequence>
<dbReference type="Proteomes" id="UP000739538">
    <property type="component" value="Unassembled WGS sequence"/>
</dbReference>
<dbReference type="PROSITE" id="PS50005">
    <property type="entry name" value="TPR"/>
    <property type="match status" value="3"/>
</dbReference>
<dbReference type="PANTHER" id="PTHR44186">
    <property type="match status" value="1"/>
</dbReference>
<evidence type="ECO:0000313" key="5">
    <source>
        <dbReference type="EMBL" id="MCA9756506.1"/>
    </source>
</evidence>
<evidence type="ECO:0000256" key="3">
    <source>
        <dbReference type="PROSITE-ProRule" id="PRU00339"/>
    </source>
</evidence>
<protein>
    <submittedName>
        <fullName evidence="5">Tetratricopeptide repeat protein</fullName>
    </submittedName>
</protein>
<keyword evidence="4" id="KW-1133">Transmembrane helix</keyword>
<dbReference type="SMART" id="SM00028">
    <property type="entry name" value="TPR"/>
    <property type="match status" value="4"/>
</dbReference>
<dbReference type="InterPro" id="IPR011990">
    <property type="entry name" value="TPR-like_helical_dom_sf"/>
</dbReference>
<accession>A0A956NCJ1</accession>
<feature type="repeat" description="TPR" evidence="3">
    <location>
        <begin position="177"/>
        <end position="210"/>
    </location>
</feature>
<comment type="caution">
    <text evidence="5">The sequence shown here is derived from an EMBL/GenBank/DDBJ whole genome shotgun (WGS) entry which is preliminary data.</text>
</comment>
<feature type="transmembrane region" description="Helical" evidence="4">
    <location>
        <begin position="70"/>
        <end position="88"/>
    </location>
</feature>
<dbReference type="EMBL" id="JAGQHS010000055">
    <property type="protein sequence ID" value="MCA9756506.1"/>
    <property type="molecule type" value="Genomic_DNA"/>
</dbReference>
<dbReference type="PANTHER" id="PTHR44186:SF1">
    <property type="entry name" value="BARDET-BIEDL SYNDROME 4 PROTEIN"/>
    <property type="match status" value="1"/>
</dbReference>
<evidence type="ECO:0000256" key="4">
    <source>
        <dbReference type="SAM" id="Phobius"/>
    </source>
</evidence>
<reference evidence="5" key="2">
    <citation type="journal article" date="2021" name="Microbiome">
        <title>Successional dynamics and alternative stable states in a saline activated sludge microbial community over 9 years.</title>
        <authorList>
            <person name="Wang Y."/>
            <person name="Ye J."/>
            <person name="Ju F."/>
            <person name="Liu L."/>
            <person name="Boyd J.A."/>
            <person name="Deng Y."/>
            <person name="Parks D.H."/>
            <person name="Jiang X."/>
            <person name="Yin X."/>
            <person name="Woodcroft B.J."/>
            <person name="Tyson G.W."/>
            <person name="Hugenholtz P."/>
            <person name="Polz M.F."/>
            <person name="Zhang T."/>
        </authorList>
    </citation>
    <scope>NUCLEOTIDE SEQUENCE</scope>
    <source>
        <strain evidence="5">HKST-UBA02</strain>
    </source>
</reference>
<proteinExistence type="predicted"/>
<feature type="transmembrane region" description="Helical" evidence="4">
    <location>
        <begin position="134"/>
        <end position="153"/>
    </location>
</feature>
<dbReference type="Gene3D" id="1.25.40.10">
    <property type="entry name" value="Tetratricopeptide repeat domain"/>
    <property type="match status" value="2"/>
</dbReference>
<dbReference type="InterPro" id="IPR019734">
    <property type="entry name" value="TPR_rpt"/>
</dbReference>
<feature type="non-terminal residue" evidence="5">
    <location>
        <position position="1"/>
    </location>
</feature>
<feature type="transmembrane region" description="Helical" evidence="4">
    <location>
        <begin position="100"/>
        <end position="122"/>
    </location>
</feature>
<organism evidence="5 6">
    <name type="scientific">Eiseniibacteriota bacterium</name>
    <dbReference type="NCBI Taxonomy" id="2212470"/>
    <lineage>
        <taxon>Bacteria</taxon>
        <taxon>Candidatus Eiseniibacteriota</taxon>
    </lineage>
</organism>
<feature type="repeat" description="TPR" evidence="3">
    <location>
        <begin position="292"/>
        <end position="325"/>
    </location>
</feature>
<keyword evidence="4" id="KW-0472">Membrane</keyword>
<reference evidence="5" key="1">
    <citation type="submission" date="2020-04" db="EMBL/GenBank/DDBJ databases">
        <authorList>
            <person name="Zhang T."/>
        </authorList>
    </citation>
    <scope>NUCLEOTIDE SEQUENCE</scope>
    <source>
        <strain evidence="5">HKST-UBA02</strain>
    </source>
</reference>
<evidence type="ECO:0000313" key="6">
    <source>
        <dbReference type="Proteomes" id="UP000739538"/>
    </source>
</evidence>
<feature type="transmembrane region" description="Helical" evidence="4">
    <location>
        <begin position="40"/>
        <end position="58"/>
    </location>
</feature>
<gene>
    <name evidence="5" type="ORF">KDA27_11945</name>
</gene>